<organism evidence="3 4">
    <name type="scientific">Bugula neritina</name>
    <name type="common">Brown bryozoan</name>
    <name type="synonym">Sertularia neritina</name>
    <dbReference type="NCBI Taxonomy" id="10212"/>
    <lineage>
        <taxon>Eukaryota</taxon>
        <taxon>Metazoa</taxon>
        <taxon>Spiralia</taxon>
        <taxon>Lophotrochozoa</taxon>
        <taxon>Bryozoa</taxon>
        <taxon>Gymnolaemata</taxon>
        <taxon>Cheilostomatida</taxon>
        <taxon>Flustrina</taxon>
        <taxon>Buguloidea</taxon>
        <taxon>Bugulidae</taxon>
        <taxon>Bugula</taxon>
    </lineage>
</organism>
<dbReference type="PANTHER" id="PTHR42908">
    <property type="entry name" value="TRANSLATION ELONGATION FACTOR-RELATED"/>
    <property type="match status" value="1"/>
</dbReference>
<keyword evidence="4" id="KW-1185">Reference proteome</keyword>
<feature type="domain" description="Elongation factor EFG" evidence="1">
    <location>
        <begin position="4"/>
        <end position="50"/>
    </location>
</feature>
<gene>
    <name evidence="2" type="ORF">EB796_002650</name>
    <name evidence="3" type="ORF">EB796_002653</name>
</gene>
<sequence>MQEGNQIFNIAAVLPVAESFGFCDEIRKRTSGLASPQLAFSHWETIDLDPYWEPCTEEEMAHYGEKYDSQNRAKNYVNQVRKRKGLRTEEKIVMHAEKQRTLGKKK</sequence>
<evidence type="ECO:0000313" key="4">
    <source>
        <dbReference type="Proteomes" id="UP000593567"/>
    </source>
</evidence>
<evidence type="ECO:0000313" key="3">
    <source>
        <dbReference type="EMBL" id="KAF6039036.1"/>
    </source>
</evidence>
<evidence type="ECO:0000313" key="2">
    <source>
        <dbReference type="EMBL" id="KAF6039033.1"/>
    </source>
</evidence>
<dbReference type="Gene3D" id="3.30.70.240">
    <property type="match status" value="1"/>
</dbReference>
<dbReference type="SUPFAM" id="SSF54980">
    <property type="entry name" value="EF-G C-terminal domain-like"/>
    <property type="match status" value="1"/>
</dbReference>
<name>A0A7J7KLV2_BUGNE</name>
<dbReference type="PANTHER" id="PTHR42908:SF3">
    <property type="entry name" value="ELONGATION FACTOR-LIKE GTPASE 1"/>
    <property type="match status" value="1"/>
</dbReference>
<accession>A0A7J7KLV2</accession>
<dbReference type="GO" id="GO:1990904">
    <property type="term" value="C:ribonucleoprotein complex"/>
    <property type="evidence" value="ECO:0007669"/>
    <property type="project" value="TreeGrafter"/>
</dbReference>
<dbReference type="Proteomes" id="UP000593567">
    <property type="component" value="Unassembled WGS sequence"/>
</dbReference>
<dbReference type="GO" id="GO:0003924">
    <property type="term" value="F:GTPase activity"/>
    <property type="evidence" value="ECO:0007669"/>
    <property type="project" value="TreeGrafter"/>
</dbReference>
<protein>
    <submittedName>
        <fullName evidence="3">EFTUD1</fullName>
    </submittedName>
</protein>
<dbReference type="EMBL" id="VXIV02000316">
    <property type="protein sequence ID" value="KAF6039033.1"/>
    <property type="molecule type" value="Genomic_DNA"/>
</dbReference>
<comment type="caution">
    <text evidence="3">The sequence shown here is derived from an EMBL/GenBank/DDBJ whole genome shotgun (WGS) entry which is preliminary data.</text>
</comment>
<dbReference type="OrthoDB" id="364892at2759"/>
<evidence type="ECO:0000259" key="1">
    <source>
        <dbReference type="Pfam" id="PF00679"/>
    </source>
</evidence>
<proteinExistence type="predicted"/>
<dbReference type="GO" id="GO:0043022">
    <property type="term" value="F:ribosome binding"/>
    <property type="evidence" value="ECO:0007669"/>
    <property type="project" value="TreeGrafter"/>
</dbReference>
<dbReference type="AlphaFoldDB" id="A0A7J7KLV2"/>
<dbReference type="InterPro" id="IPR000640">
    <property type="entry name" value="EFG_V-like"/>
</dbReference>
<reference evidence="3 4" key="1">
    <citation type="submission" date="2019-09" db="EMBL/GenBank/DDBJ databases">
        <authorList>
            <person name="Raiko M."/>
            <person name="Komissarov A."/>
            <person name="Rhodes A."/>
            <person name="Kliver S."/>
            <person name="Lim-Fong G."/>
            <person name="Kwan J."/>
            <person name="O'Brien S.J."/>
            <person name="Lopez J.V."/>
        </authorList>
    </citation>
    <scope>NUCLEOTIDE SEQUENCE [LARGE SCALE GENOMIC DNA]</scope>
    <source>
        <strain evidence="3">Kwan_BN1</strain>
    </source>
</reference>
<dbReference type="GO" id="GO:0042256">
    <property type="term" value="P:cytosolic ribosome assembly"/>
    <property type="evidence" value="ECO:0007669"/>
    <property type="project" value="TreeGrafter"/>
</dbReference>
<dbReference type="Pfam" id="PF00679">
    <property type="entry name" value="EFG_C"/>
    <property type="match status" value="1"/>
</dbReference>
<reference evidence="3 4" key="2">
    <citation type="submission" date="2020-06" db="EMBL/GenBank/DDBJ databases">
        <title>Draft genome of Bugula neritina, a colonial animal packing powerful symbionts and potential medicines.</title>
        <authorList>
            <person name="Rayko M."/>
        </authorList>
    </citation>
    <scope>NUCLEOTIDE SEQUENCE [LARGE SCALE GENOMIC DNA]</scope>
    <source>
        <strain evidence="3">Kwan_BN1</strain>
    </source>
</reference>
<dbReference type="GO" id="GO:0005829">
    <property type="term" value="C:cytosol"/>
    <property type="evidence" value="ECO:0007669"/>
    <property type="project" value="TreeGrafter"/>
</dbReference>
<dbReference type="InterPro" id="IPR035647">
    <property type="entry name" value="EFG_III/V"/>
</dbReference>
<dbReference type="EMBL" id="VXIV02000316">
    <property type="protein sequence ID" value="KAF6039036.1"/>
    <property type="molecule type" value="Genomic_DNA"/>
</dbReference>